<protein>
    <submittedName>
        <fullName evidence="10">Acyl-CoA dehydrogenase family protein</fullName>
    </submittedName>
</protein>
<dbReference type="InterPro" id="IPR006091">
    <property type="entry name" value="Acyl-CoA_Oxase/DH_mid-dom"/>
</dbReference>
<evidence type="ECO:0000259" key="7">
    <source>
        <dbReference type="Pfam" id="PF00441"/>
    </source>
</evidence>
<evidence type="ECO:0000259" key="9">
    <source>
        <dbReference type="Pfam" id="PF02771"/>
    </source>
</evidence>
<evidence type="ECO:0000259" key="8">
    <source>
        <dbReference type="Pfam" id="PF02770"/>
    </source>
</evidence>
<keyword evidence="3 6" id="KW-0285">Flavoprotein</keyword>
<dbReference type="InterPro" id="IPR036250">
    <property type="entry name" value="AcylCo_DH-like_C"/>
</dbReference>
<keyword evidence="4 6" id="KW-0274">FAD</keyword>
<dbReference type="FunFam" id="1.20.140.10:FF:000001">
    <property type="entry name" value="Acyl-CoA dehydrogenase"/>
    <property type="match status" value="1"/>
</dbReference>
<name>A0A7G7MC55_9PSEU</name>
<evidence type="ECO:0000256" key="1">
    <source>
        <dbReference type="ARBA" id="ARBA00001974"/>
    </source>
</evidence>
<dbReference type="KEGG" id="ppel:H6H00_19220"/>
<sequence length="381" mass="41964">MDFDFTPEQDALRAAVREMMDREAPEEYLQRLDREHLFPHELWRRWVEMDLLAMPFPARYGGLDGGVLEFVITAEEIGRKGYDLSGAYGMAVFLGLLLVRHGTPEQADEIVPGIVRGERRLSISITEPEAGSDAGAMRTFARADGDDFVIDGQKVFSTGAGLPDNTILLFARTGREDRKAISCFLVPNDAPGLKVVRLDTLGRHSMGTFELFLDGVRIPAANLVGELHGGWGILLAGLELERTMTCAAYVGNAQTVVDQALAHARGREQFGRPIGDFQAIAHMLADMQTAVDAARLLTYRAATLVAQGRPARQEVAMAKLFGSETFVDVANKGMQVLGGYSYMMELPMQRHFRDARITTVTAGTSQMQRNHIARGMGLHPR</sequence>
<dbReference type="Pfam" id="PF02770">
    <property type="entry name" value="Acyl-CoA_dh_M"/>
    <property type="match status" value="1"/>
</dbReference>
<dbReference type="SUPFAM" id="SSF47203">
    <property type="entry name" value="Acyl-CoA dehydrogenase C-terminal domain-like"/>
    <property type="match status" value="1"/>
</dbReference>
<dbReference type="Gene3D" id="1.20.140.10">
    <property type="entry name" value="Butyryl-CoA Dehydrogenase, subunit A, domain 3"/>
    <property type="match status" value="1"/>
</dbReference>
<evidence type="ECO:0000313" key="10">
    <source>
        <dbReference type="EMBL" id="QNG50366.1"/>
    </source>
</evidence>
<proteinExistence type="inferred from homology"/>
<dbReference type="Pfam" id="PF00441">
    <property type="entry name" value="Acyl-CoA_dh_1"/>
    <property type="match status" value="1"/>
</dbReference>
<dbReference type="Gene3D" id="2.40.110.10">
    <property type="entry name" value="Butyryl-CoA Dehydrogenase, subunit A, domain 2"/>
    <property type="match status" value="1"/>
</dbReference>
<feature type="domain" description="Acyl-CoA dehydrogenase/oxidase C-terminal" evidence="7">
    <location>
        <begin position="229"/>
        <end position="376"/>
    </location>
</feature>
<dbReference type="GO" id="GO:0003995">
    <property type="term" value="F:acyl-CoA dehydrogenase activity"/>
    <property type="evidence" value="ECO:0007669"/>
    <property type="project" value="TreeGrafter"/>
</dbReference>
<dbReference type="AlphaFoldDB" id="A0A7G7MC55"/>
<evidence type="ECO:0000256" key="4">
    <source>
        <dbReference type="ARBA" id="ARBA00022827"/>
    </source>
</evidence>
<dbReference type="RefSeq" id="WP_185717128.1">
    <property type="nucleotide sequence ID" value="NZ_BAAAWI010000001.1"/>
</dbReference>
<evidence type="ECO:0000313" key="11">
    <source>
        <dbReference type="Proteomes" id="UP000515728"/>
    </source>
</evidence>
<dbReference type="SUPFAM" id="SSF56645">
    <property type="entry name" value="Acyl-CoA dehydrogenase NM domain-like"/>
    <property type="match status" value="1"/>
</dbReference>
<evidence type="ECO:0000256" key="5">
    <source>
        <dbReference type="ARBA" id="ARBA00023002"/>
    </source>
</evidence>
<dbReference type="EMBL" id="CP060131">
    <property type="protein sequence ID" value="QNG50366.1"/>
    <property type="molecule type" value="Genomic_DNA"/>
</dbReference>
<dbReference type="Proteomes" id="UP000515728">
    <property type="component" value="Chromosome"/>
</dbReference>
<dbReference type="PANTHER" id="PTHR43884:SF12">
    <property type="entry name" value="ISOVALERYL-COA DEHYDROGENASE, MITOCHONDRIAL-RELATED"/>
    <property type="match status" value="1"/>
</dbReference>
<keyword evidence="11" id="KW-1185">Reference proteome</keyword>
<accession>A0A7G7MC55</accession>
<feature type="domain" description="Acyl-CoA oxidase/dehydrogenase middle" evidence="8">
    <location>
        <begin position="123"/>
        <end position="216"/>
    </location>
</feature>
<dbReference type="InterPro" id="IPR009100">
    <property type="entry name" value="AcylCoA_DH/oxidase_NM_dom_sf"/>
</dbReference>
<evidence type="ECO:0000256" key="2">
    <source>
        <dbReference type="ARBA" id="ARBA00009347"/>
    </source>
</evidence>
<gene>
    <name evidence="10" type="ORF">H6H00_19220</name>
</gene>
<comment type="cofactor">
    <cofactor evidence="1 6">
        <name>FAD</name>
        <dbReference type="ChEBI" id="CHEBI:57692"/>
    </cofactor>
</comment>
<dbReference type="FunFam" id="2.40.110.10:FF:000002">
    <property type="entry name" value="Acyl-CoA dehydrogenase fadE12"/>
    <property type="match status" value="1"/>
</dbReference>
<dbReference type="Pfam" id="PF02771">
    <property type="entry name" value="Acyl-CoA_dh_N"/>
    <property type="match status" value="1"/>
</dbReference>
<dbReference type="PIRSF" id="PIRSF016578">
    <property type="entry name" value="HsaA"/>
    <property type="match status" value="1"/>
</dbReference>
<dbReference type="InterPro" id="IPR009075">
    <property type="entry name" value="AcylCo_DH/oxidase_C"/>
</dbReference>
<evidence type="ECO:0000256" key="6">
    <source>
        <dbReference type="RuleBase" id="RU362125"/>
    </source>
</evidence>
<organism evidence="10 11">
    <name type="scientific">Pseudonocardia petroleophila</name>
    <dbReference type="NCBI Taxonomy" id="37331"/>
    <lineage>
        <taxon>Bacteria</taxon>
        <taxon>Bacillati</taxon>
        <taxon>Actinomycetota</taxon>
        <taxon>Actinomycetes</taxon>
        <taxon>Pseudonocardiales</taxon>
        <taxon>Pseudonocardiaceae</taxon>
        <taxon>Pseudonocardia</taxon>
    </lineage>
</organism>
<reference evidence="10 11" key="1">
    <citation type="submission" date="2020-08" db="EMBL/GenBank/DDBJ databases">
        <authorList>
            <person name="Mo P."/>
        </authorList>
    </citation>
    <scope>NUCLEOTIDE SEQUENCE [LARGE SCALE GENOMIC DNA]</scope>
    <source>
        <strain evidence="10 11">CGMCC 4.1532</strain>
    </source>
</reference>
<comment type="similarity">
    <text evidence="2 6">Belongs to the acyl-CoA dehydrogenase family.</text>
</comment>
<dbReference type="InterPro" id="IPR013786">
    <property type="entry name" value="AcylCoA_DH/ox_N"/>
</dbReference>
<feature type="domain" description="Acyl-CoA dehydrogenase/oxidase N-terminal" evidence="9">
    <location>
        <begin position="6"/>
        <end position="118"/>
    </location>
</feature>
<dbReference type="InterPro" id="IPR037069">
    <property type="entry name" value="AcylCoA_DH/ox_N_sf"/>
</dbReference>
<keyword evidence="5 6" id="KW-0560">Oxidoreductase</keyword>
<dbReference type="PANTHER" id="PTHR43884">
    <property type="entry name" value="ACYL-COA DEHYDROGENASE"/>
    <property type="match status" value="1"/>
</dbReference>
<dbReference type="Gene3D" id="1.10.540.10">
    <property type="entry name" value="Acyl-CoA dehydrogenase/oxidase, N-terminal domain"/>
    <property type="match status" value="1"/>
</dbReference>
<dbReference type="InterPro" id="IPR046373">
    <property type="entry name" value="Acyl-CoA_Oxase/DH_mid-dom_sf"/>
</dbReference>
<evidence type="ECO:0000256" key="3">
    <source>
        <dbReference type="ARBA" id="ARBA00022630"/>
    </source>
</evidence>
<dbReference type="GO" id="GO:0050660">
    <property type="term" value="F:flavin adenine dinucleotide binding"/>
    <property type="evidence" value="ECO:0007669"/>
    <property type="project" value="InterPro"/>
</dbReference>